<gene>
    <name evidence="9" type="ORF">BST25_14565</name>
</gene>
<dbReference type="InterPro" id="IPR036396">
    <property type="entry name" value="Cyt_P450_sf"/>
</dbReference>
<keyword evidence="4 8" id="KW-0479">Metal-binding</keyword>
<dbReference type="InterPro" id="IPR001128">
    <property type="entry name" value="Cyt_P450"/>
</dbReference>
<dbReference type="AlphaFoldDB" id="A0A1X0DJV7"/>
<dbReference type="InterPro" id="IPR002397">
    <property type="entry name" value="Cyt_P450_B"/>
</dbReference>
<evidence type="ECO:0000256" key="1">
    <source>
        <dbReference type="ARBA" id="ARBA00001971"/>
    </source>
</evidence>
<sequence>MSTDHGAVSATKPREDGSPMEFNPYSDSFFDDPYETYRWMRDEAPVYYSERWDFYALSRYEDVVAAHRDWETFSSSYGVTLDALSMRRKFDELNMLILLDPPEHERLRKLVRQVFTKAAIANLEPLVTDVVTSYVQALAGKEDFDVVADFAALFPVEIISSMLGVPPGERQQIRLWTDAFLHREKNNPFATESGVAASMAMGEYFLDLAREKRRRPDDLIISRLVTASYEDETGVTHRLTDEDIATFAVLIAAAGSETVTKLVGNGVMAFHHNPDQWELVLADPGLIPGAIEEMLRLNPPSQYQGRFATRDVVLDSGTIPAGNPTLLVTGAATRDPRAYDRPDAFDIRRGGATTLAFGYGAHSCLGSWLARLETRVALHAIREHWPRFAVNPDGLQRVTMSNVAGYSHIPVHVG</sequence>
<dbReference type="Proteomes" id="UP000192566">
    <property type="component" value="Unassembled WGS sequence"/>
</dbReference>
<accession>A0A1X0DJV7</accession>
<evidence type="ECO:0000256" key="4">
    <source>
        <dbReference type="ARBA" id="ARBA00022723"/>
    </source>
</evidence>
<evidence type="ECO:0000256" key="8">
    <source>
        <dbReference type="RuleBase" id="RU000461"/>
    </source>
</evidence>
<proteinExistence type="inferred from homology"/>
<dbReference type="Pfam" id="PF00067">
    <property type="entry name" value="p450"/>
    <property type="match status" value="1"/>
</dbReference>
<dbReference type="EMBL" id="MVHR01000020">
    <property type="protein sequence ID" value="ORA72462.1"/>
    <property type="molecule type" value="Genomic_DNA"/>
</dbReference>
<dbReference type="RefSeq" id="WP_062906577.1">
    <property type="nucleotide sequence ID" value="NZ_AP022615.1"/>
</dbReference>
<evidence type="ECO:0000313" key="9">
    <source>
        <dbReference type="EMBL" id="ORA72462.1"/>
    </source>
</evidence>
<dbReference type="GO" id="GO:0008395">
    <property type="term" value="F:steroid hydroxylase activity"/>
    <property type="evidence" value="ECO:0007669"/>
    <property type="project" value="TreeGrafter"/>
</dbReference>
<dbReference type="GO" id="GO:0005506">
    <property type="term" value="F:iron ion binding"/>
    <property type="evidence" value="ECO:0007669"/>
    <property type="project" value="InterPro"/>
</dbReference>
<evidence type="ECO:0000256" key="3">
    <source>
        <dbReference type="ARBA" id="ARBA00022617"/>
    </source>
</evidence>
<keyword evidence="5 8" id="KW-0560">Oxidoreductase</keyword>
<dbReference type="GO" id="GO:0006707">
    <property type="term" value="P:cholesterol catabolic process"/>
    <property type="evidence" value="ECO:0007669"/>
    <property type="project" value="TreeGrafter"/>
</dbReference>
<comment type="similarity">
    <text evidence="2 8">Belongs to the cytochrome P450 family.</text>
</comment>
<comment type="caution">
    <text evidence="9">The sequence shown here is derived from an EMBL/GenBank/DDBJ whole genome shotgun (WGS) entry which is preliminary data.</text>
</comment>
<dbReference type="InterPro" id="IPR017972">
    <property type="entry name" value="Cyt_P450_CS"/>
</dbReference>
<comment type="cofactor">
    <cofactor evidence="1">
        <name>heme</name>
        <dbReference type="ChEBI" id="CHEBI:30413"/>
    </cofactor>
</comment>
<organism evidence="9 10">
    <name type="scientific">Mycobacterium heidelbergense</name>
    <dbReference type="NCBI Taxonomy" id="53376"/>
    <lineage>
        <taxon>Bacteria</taxon>
        <taxon>Bacillati</taxon>
        <taxon>Actinomycetota</taxon>
        <taxon>Actinomycetes</taxon>
        <taxon>Mycobacteriales</taxon>
        <taxon>Mycobacteriaceae</taxon>
        <taxon>Mycobacterium</taxon>
        <taxon>Mycobacterium simiae complex</taxon>
    </lineage>
</organism>
<reference evidence="9 10" key="1">
    <citation type="submission" date="2017-02" db="EMBL/GenBank/DDBJ databases">
        <title>The new phylogeny of genus Mycobacterium.</title>
        <authorList>
            <person name="Tortoli E."/>
            <person name="Trovato A."/>
            <person name="Cirillo D.M."/>
        </authorList>
    </citation>
    <scope>NUCLEOTIDE SEQUENCE [LARGE SCALE GENOMIC DNA]</scope>
    <source>
        <strain evidence="9 10">DSM 44471</strain>
    </source>
</reference>
<keyword evidence="6 8" id="KW-0408">Iron</keyword>
<dbReference type="GO" id="GO:0036199">
    <property type="term" value="F:cholest-4-en-3-one 26-monooxygenase activity"/>
    <property type="evidence" value="ECO:0007669"/>
    <property type="project" value="TreeGrafter"/>
</dbReference>
<keyword evidence="10" id="KW-1185">Reference proteome</keyword>
<dbReference type="OrthoDB" id="502624at2"/>
<dbReference type="STRING" id="53376.BST25_14565"/>
<evidence type="ECO:0000256" key="6">
    <source>
        <dbReference type="ARBA" id="ARBA00023004"/>
    </source>
</evidence>
<keyword evidence="7 8" id="KW-0503">Monooxygenase</keyword>
<evidence type="ECO:0000313" key="10">
    <source>
        <dbReference type="Proteomes" id="UP000192566"/>
    </source>
</evidence>
<dbReference type="Gene3D" id="1.10.630.10">
    <property type="entry name" value="Cytochrome P450"/>
    <property type="match status" value="1"/>
</dbReference>
<dbReference type="SUPFAM" id="SSF48264">
    <property type="entry name" value="Cytochrome P450"/>
    <property type="match status" value="1"/>
</dbReference>
<dbReference type="PANTHER" id="PTHR46696:SF4">
    <property type="entry name" value="BIOTIN BIOSYNTHESIS CYTOCHROME P450"/>
    <property type="match status" value="1"/>
</dbReference>
<dbReference type="GO" id="GO:0020037">
    <property type="term" value="F:heme binding"/>
    <property type="evidence" value="ECO:0007669"/>
    <property type="project" value="InterPro"/>
</dbReference>
<evidence type="ECO:0000256" key="7">
    <source>
        <dbReference type="ARBA" id="ARBA00023033"/>
    </source>
</evidence>
<protein>
    <submittedName>
        <fullName evidence="9">Cytochrome P450</fullName>
    </submittedName>
</protein>
<dbReference type="FunFam" id="1.10.630.10:FF:000018">
    <property type="entry name" value="Cytochrome P450 monooxygenase"/>
    <property type="match status" value="1"/>
</dbReference>
<dbReference type="PANTHER" id="PTHR46696">
    <property type="entry name" value="P450, PUTATIVE (EUROFUNG)-RELATED"/>
    <property type="match status" value="1"/>
</dbReference>
<dbReference type="PRINTS" id="PR00359">
    <property type="entry name" value="BP450"/>
</dbReference>
<name>A0A1X0DJV7_MYCHE</name>
<keyword evidence="3 8" id="KW-0349">Heme</keyword>
<evidence type="ECO:0000256" key="2">
    <source>
        <dbReference type="ARBA" id="ARBA00010617"/>
    </source>
</evidence>
<evidence type="ECO:0000256" key="5">
    <source>
        <dbReference type="ARBA" id="ARBA00023002"/>
    </source>
</evidence>
<dbReference type="PROSITE" id="PS00086">
    <property type="entry name" value="CYTOCHROME_P450"/>
    <property type="match status" value="1"/>
</dbReference>